<dbReference type="InterPro" id="IPR014014">
    <property type="entry name" value="RNA_helicase_DEAD_Q_motif"/>
</dbReference>
<dbReference type="EMBL" id="JBHSPR010000006">
    <property type="protein sequence ID" value="MFC6015692.1"/>
    <property type="molecule type" value="Genomic_DNA"/>
</dbReference>
<dbReference type="InterPro" id="IPR014001">
    <property type="entry name" value="Helicase_ATP-bd"/>
</dbReference>
<sequence>MSSESARPDPVVTTSPDGTDDDSGTFADLGLRTELLDALSTLGYEEPTAIQREAIPPLLAGRDLLGQAATGTGKTAAFALPLLQRMPEDRRSGEPTALILVPTRELAVQVSEAIHRYGRDLGVRVLPIYGGQPIARQLRVLDSGVDVVVATPGRALDHISRDTLRLGSLATVVLDEADEMLDMGFAEDIEAILQHVPEQRQTVLFSATMPSRIDGMARQHLRDPARIEIGRQPAPSGTAPLVRQTAYVVARSHKPAALGRVLDVEAPTAAIVFCRSREEVDRLTETMNGRGYRAEALHGGMTQEQRDRVMGRLRAGTADLLVATDVAARGLDIEQLTHVVNYDVPSAPESYVHRIGRVGRAGRQGVAITLAEPREHRMLKTIERTTGQRISIDKIPTVADLRTRRLEMTRAALHESLLEDDLEPFRVIVETLTDEFDVMEVALAAVRLAHESTGGTVDEEDIPQVAFRGDRDGRPRRDGGRDGGRDERRTGAGRTRPGDMACLFIGVGRRAGIRPQDLVGAITGETRVSGREIGSIEIADRFSLVEVPRSAADEVIARLRQSTIKGRRTTVRRDRDVGRE</sequence>
<dbReference type="InterPro" id="IPR000629">
    <property type="entry name" value="RNA-helicase_DEAD-box_CS"/>
</dbReference>
<evidence type="ECO:0000256" key="5">
    <source>
        <dbReference type="ARBA" id="ARBA00022840"/>
    </source>
</evidence>
<dbReference type="Pfam" id="PF03880">
    <property type="entry name" value="DbpA"/>
    <property type="match status" value="1"/>
</dbReference>
<dbReference type="InterPro" id="IPR027417">
    <property type="entry name" value="P-loop_NTPase"/>
</dbReference>
<feature type="domain" description="Helicase C-terminal" evidence="12">
    <location>
        <begin position="257"/>
        <end position="402"/>
    </location>
</feature>
<dbReference type="InterPro" id="IPR011545">
    <property type="entry name" value="DEAD/DEAH_box_helicase_dom"/>
</dbReference>
<dbReference type="Pfam" id="PF00270">
    <property type="entry name" value="DEAD"/>
    <property type="match status" value="1"/>
</dbReference>
<evidence type="ECO:0000256" key="3">
    <source>
        <dbReference type="ARBA" id="ARBA00022801"/>
    </source>
</evidence>
<dbReference type="Proteomes" id="UP001596203">
    <property type="component" value="Unassembled WGS sequence"/>
</dbReference>
<keyword evidence="1" id="KW-0963">Cytoplasm</keyword>
<dbReference type="InterPro" id="IPR001650">
    <property type="entry name" value="Helicase_C-like"/>
</dbReference>
<dbReference type="InterPro" id="IPR057325">
    <property type="entry name" value="DeaD_dimer"/>
</dbReference>
<dbReference type="EC" id="3.6.4.-" evidence="14"/>
<feature type="compositionally biased region" description="Basic and acidic residues" evidence="10">
    <location>
        <begin position="468"/>
        <end position="490"/>
    </location>
</feature>
<dbReference type="CDD" id="cd18787">
    <property type="entry name" value="SF2_C_DEAD"/>
    <property type="match status" value="1"/>
</dbReference>
<evidence type="ECO:0000259" key="13">
    <source>
        <dbReference type="PROSITE" id="PS51195"/>
    </source>
</evidence>
<keyword evidence="4 9" id="KW-0347">Helicase</keyword>
<keyword evidence="6" id="KW-0346">Stress response</keyword>
<evidence type="ECO:0000259" key="12">
    <source>
        <dbReference type="PROSITE" id="PS51194"/>
    </source>
</evidence>
<dbReference type="InterPro" id="IPR012677">
    <property type="entry name" value="Nucleotide-bd_a/b_plait_sf"/>
</dbReference>
<dbReference type="PROSITE" id="PS51192">
    <property type="entry name" value="HELICASE_ATP_BIND_1"/>
    <property type="match status" value="1"/>
</dbReference>
<feature type="domain" description="Helicase ATP-binding" evidence="11">
    <location>
        <begin position="55"/>
        <end position="227"/>
    </location>
</feature>
<proteinExistence type="inferred from homology"/>
<dbReference type="GO" id="GO:0004386">
    <property type="term" value="F:helicase activity"/>
    <property type="evidence" value="ECO:0007669"/>
    <property type="project" value="UniProtKB-KW"/>
</dbReference>
<dbReference type="PROSITE" id="PS51195">
    <property type="entry name" value="Q_MOTIF"/>
    <property type="match status" value="1"/>
</dbReference>
<dbReference type="Pfam" id="PF25399">
    <property type="entry name" value="DeaD_dimer"/>
    <property type="match status" value="1"/>
</dbReference>
<evidence type="ECO:0000259" key="11">
    <source>
        <dbReference type="PROSITE" id="PS51192"/>
    </source>
</evidence>
<dbReference type="PROSITE" id="PS51194">
    <property type="entry name" value="HELICASE_CTER"/>
    <property type="match status" value="1"/>
</dbReference>
<gene>
    <name evidence="14" type="ORF">ACFP2T_05755</name>
</gene>
<dbReference type="Gene3D" id="3.30.70.330">
    <property type="match status" value="1"/>
</dbReference>
<evidence type="ECO:0000313" key="15">
    <source>
        <dbReference type="Proteomes" id="UP001596203"/>
    </source>
</evidence>
<dbReference type="CDD" id="cd00268">
    <property type="entry name" value="DEADc"/>
    <property type="match status" value="1"/>
</dbReference>
<dbReference type="InterPro" id="IPR050079">
    <property type="entry name" value="DEAD_box_RNA_helicase"/>
</dbReference>
<feature type="region of interest" description="Disordered" evidence="10">
    <location>
        <begin position="452"/>
        <end position="497"/>
    </location>
</feature>
<dbReference type="InterPro" id="IPR044742">
    <property type="entry name" value="DEAD/DEAH_RhlB"/>
</dbReference>
<evidence type="ECO:0000256" key="9">
    <source>
        <dbReference type="RuleBase" id="RU000492"/>
    </source>
</evidence>
<dbReference type="InterPro" id="IPR005580">
    <property type="entry name" value="DbpA/CsdA_RNA-bd_dom"/>
</dbReference>
<evidence type="ECO:0000313" key="14">
    <source>
        <dbReference type="EMBL" id="MFC6015692.1"/>
    </source>
</evidence>
<keyword evidence="3 9" id="KW-0378">Hydrolase</keyword>
<keyword evidence="5 9" id="KW-0067">ATP-binding</keyword>
<keyword evidence="15" id="KW-1185">Reference proteome</keyword>
<evidence type="ECO:0000256" key="7">
    <source>
        <dbReference type="ARBA" id="ARBA00038437"/>
    </source>
</evidence>
<dbReference type="SUPFAM" id="SSF52540">
    <property type="entry name" value="P-loop containing nucleoside triphosphate hydrolases"/>
    <property type="match status" value="1"/>
</dbReference>
<evidence type="ECO:0000256" key="6">
    <source>
        <dbReference type="ARBA" id="ARBA00023016"/>
    </source>
</evidence>
<organism evidence="14 15">
    <name type="scientific">Plantactinospora solaniradicis</name>
    <dbReference type="NCBI Taxonomy" id="1723736"/>
    <lineage>
        <taxon>Bacteria</taxon>
        <taxon>Bacillati</taxon>
        <taxon>Actinomycetota</taxon>
        <taxon>Actinomycetes</taxon>
        <taxon>Micromonosporales</taxon>
        <taxon>Micromonosporaceae</taxon>
        <taxon>Plantactinospora</taxon>
    </lineage>
</organism>
<feature type="domain" description="DEAD-box RNA helicase Q" evidence="13">
    <location>
        <begin position="24"/>
        <end position="52"/>
    </location>
</feature>
<dbReference type="GO" id="GO:0016787">
    <property type="term" value="F:hydrolase activity"/>
    <property type="evidence" value="ECO:0007669"/>
    <property type="project" value="UniProtKB-KW"/>
</dbReference>
<evidence type="ECO:0000256" key="8">
    <source>
        <dbReference type="PROSITE-ProRule" id="PRU00552"/>
    </source>
</evidence>
<dbReference type="CDD" id="cd12252">
    <property type="entry name" value="RRM_DbpA"/>
    <property type="match status" value="1"/>
</dbReference>
<protein>
    <submittedName>
        <fullName evidence="14">DEAD/DEAH box helicase</fullName>
        <ecNumber evidence="14">3.6.4.-</ecNumber>
    </submittedName>
</protein>
<dbReference type="SMART" id="SM00490">
    <property type="entry name" value="HELICc"/>
    <property type="match status" value="1"/>
</dbReference>
<accession>A0ABW1K1T1</accession>
<evidence type="ECO:0000256" key="2">
    <source>
        <dbReference type="ARBA" id="ARBA00022741"/>
    </source>
</evidence>
<comment type="similarity">
    <text evidence="7 9">Belongs to the DEAD box helicase family.</text>
</comment>
<keyword evidence="2 9" id="KW-0547">Nucleotide-binding</keyword>
<comment type="caution">
    <text evidence="14">The sequence shown here is derived from an EMBL/GenBank/DDBJ whole genome shotgun (WGS) entry which is preliminary data.</text>
</comment>
<evidence type="ECO:0000256" key="10">
    <source>
        <dbReference type="SAM" id="MobiDB-lite"/>
    </source>
</evidence>
<dbReference type="Pfam" id="PF00271">
    <property type="entry name" value="Helicase_C"/>
    <property type="match status" value="1"/>
</dbReference>
<evidence type="ECO:0000256" key="4">
    <source>
        <dbReference type="ARBA" id="ARBA00022806"/>
    </source>
</evidence>
<reference evidence="15" key="1">
    <citation type="journal article" date="2019" name="Int. J. Syst. Evol. Microbiol.">
        <title>The Global Catalogue of Microorganisms (GCM) 10K type strain sequencing project: providing services to taxonomists for standard genome sequencing and annotation.</title>
        <authorList>
            <consortium name="The Broad Institute Genomics Platform"/>
            <consortium name="The Broad Institute Genome Sequencing Center for Infectious Disease"/>
            <person name="Wu L."/>
            <person name="Ma J."/>
        </authorList>
    </citation>
    <scope>NUCLEOTIDE SEQUENCE [LARGE SCALE GENOMIC DNA]</scope>
    <source>
        <strain evidence="15">ZS-35-S2</strain>
    </source>
</reference>
<dbReference type="PANTHER" id="PTHR47959">
    <property type="entry name" value="ATP-DEPENDENT RNA HELICASE RHLE-RELATED"/>
    <property type="match status" value="1"/>
</dbReference>
<dbReference type="PROSITE" id="PS00039">
    <property type="entry name" value="DEAD_ATP_HELICASE"/>
    <property type="match status" value="1"/>
</dbReference>
<feature type="short sequence motif" description="Q motif" evidence="8">
    <location>
        <begin position="24"/>
        <end position="52"/>
    </location>
</feature>
<dbReference type="PANTHER" id="PTHR47959:SF1">
    <property type="entry name" value="ATP-DEPENDENT RNA HELICASE DBPA"/>
    <property type="match status" value="1"/>
</dbReference>
<evidence type="ECO:0000256" key="1">
    <source>
        <dbReference type="ARBA" id="ARBA00022490"/>
    </source>
</evidence>
<name>A0ABW1K1T1_9ACTN</name>
<feature type="region of interest" description="Disordered" evidence="10">
    <location>
        <begin position="1"/>
        <end position="26"/>
    </location>
</feature>
<dbReference type="SMART" id="SM00487">
    <property type="entry name" value="DEXDc"/>
    <property type="match status" value="1"/>
</dbReference>
<dbReference type="Gene3D" id="3.40.50.300">
    <property type="entry name" value="P-loop containing nucleotide triphosphate hydrolases"/>
    <property type="match status" value="2"/>
</dbReference>
<dbReference type="RefSeq" id="WP_377418102.1">
    <property type="nucleotide sequence ID" value="NZ_JBHSPR010000006.1"/>
</dbReference>